<dbReference type="InterPro" id="IPR001083">
    <property type="entry name" value="Cu_fist_DNA-bd_dom"/>
</dbReference>
<organism evidence="10 11">
    <name type="scientific">Phycomyces blakesleeanus</name>
    <dbReference type="NCBI Taxonomy" id="4837"/>
    <lineage>
        <taxon>Eukaryota</taxon>
        <taxon>Fungi</taxon>
        <taxon>Fungi incertae sedis</taxon>
        <taxon>Mucoromycota</taxon>
        <taxon>Mucoromycotina</taxon>
        <taxon>Mucoromycetes</taxon>
        <taxon>Mucorales</taxon>
        <taxon>Phycomycetaceae</taxon>
        <taxon>Phycomyces</taxon>
    </lineage>
</organism>
<keyword evidence="3" id="KW-0862">Zinc</keyword>
<dbReference type="SUPFAM" id="SSF57879">
    <property type="entry name" value="Zinc domain conserved in yeast copper-regulated transcription factors"/>
    <property type="match status" value="1"/>
</dbReference>
<evidence type="ECO:0000256" key="2">
    <source>
        <dbReference type="ARBA" id="ARBA00022723"/>
    </source>
</evidence>
<keyword evidence="8" id="KW-0472">Membrane</keyword>
<proteinExistence type="predicted"/>
<protein>
    <recommendedName>
        <fullName evidence="9">Copper-fist domain-containing protein</fullName>
    </recommendedName>
</protein>
<accession>A0ABR3BDV7</accession>
<comment type="subcellular location">
    <subcellularLocation>
        <location evidence="1">Nucleus</location>
    </subcellularLocation>
</comment>
<keyword evidence="11" id="KW-1185">Reference proteome</keyword>
<dbReference type="Proteomes" id="UP001448207">
    <property type="component" value="Unassembled WGS sequence"/>
</dbReference>
<evidence type="ECO:0000256" key="3">
    <source>
        <dbReference type="ARBA" id="ARBA00022833"/>
    </source>
</evidence>
<keyword evidence="6" id="KW-0804">Transcription</keyword>
<dbReference type="Gene3D" id="3.90.430.10">
    <property type="entry name" value="Copper fist DNA-binding domain"/>
    <property type="match status" value="1"/>
</dbReference>
<dbReference type="PROSITE" id="PS50073">
    <property type="entry name" value="COPPER_FIST_2"/>
    <property type="match status" value="1"/>
</dbReference>
<comment type="caution">
    <text evidence="10">The sequence shown here is derived from an EMBL/GenBank/DDBJ whole genome shotgun (WGS) entry which is preliminary data.</text>
</comment>
<evidence type="ECO:0000259" key="9">
    <source>
        <dbReference type="PROSITE" id="PS50073"/>
    </source>
</evidence>
<feature type="transmembrane region" description="Helical" evidence="8">
    <location>
        <begin position="6"/>
        <end position="26"/>
    </location>
</feature>
<keyword evidence="8" id="KW-1133">Transmembrane helix</keyword>
<evidence type="ECO:0000313" key="11">
    <source>
        <dbReference type="Proteomes" id="UP001448207"/>
    </source>
</evidence>
<gene>
    <name evidence="10" type="ORF">J3Q64DRAFT_1669674</name>
</gene>
<keyword evidence="2" id="KW-0479">Metal-binding</keyword>
<keyword evidence="5" id="KW-0805">Transcription regulation</keyword>
<evidence type="ECO:0000256" key="4">
    <source>
        <dbReference type="ARBA" id="ARBA00023008"/>
    </source>
</evidence>
<evidence type="ECO:0000313" key="10">
    <source>
        <dbReference type="EMBL" id="KAL0096743.1"/>
    </source>
</evidence>
<dbReference type="PANTHER" id="PTHR28088:SF5">
    <property type="entry name" value="TRANSCRIPTIONAL ACTIVATOR HAA1-RELATED"/>
    <property type="match status" value="1"/>
</dbReference>
<sequence length="138" mass="16545">MYINIYIYIYIYIYIFIYVYFLHILYTHTHIHTYIHTYIHIYILQGHRSSQCCHTDRHLLPIRRKGRPASQCEKCREQRQKKSIHQKCACHKKTSVEPGLYCNSSEYLPLDRKQPKPSSKTLKPLTARQKMAIATLLM</sequence>
<keyword evidence="7" id="KW-0539">Nucleus</keyword>
<dbReference type="PANTHER" id="PTHR28088">
    <property type="entry name" value="TRANSCRIPTIONAL ACTIVATOR HAA1-RELATED"/>
    <property type="match status" value="1"/>
</dbReference>
<feature type="domain" description="Copper-fist" evidence="9">
    <location>
        <begin position="44"/>
        <end position="69"/>
    </location>
</feature>
<dbReference type="Pfam" id="PF00649">
    <property type="entry name" value="Copper-fist"/>
    <property type="match status" value="1"/>
</dbReference>
<name>A0ABR3BDV7_PHYBL</name>
<dbReference type="PRINTS" id="PR00617">
    <property type="entry name" value="COPPERFIST"/>
</dbReference>
<evidence type="ECO:0000256" key="6">
    <source>
        <dbReference type="ARBA" id="ARBA00023163"/>
    </source>
</evidence>
<dbReference type="EMBL" id="JBCLYO010000001">
    <property type="protein sequence ID" value="KAL0096743.1"/>
    <property type="molecule type" value="Genomic_DNA"/>
</dbReference>
<dbReference type="SMART" id="SM01090">
    <property type="entry name" value="Copper-fist"/>
    <property type="match status" value="1"/>
</dbReference>
<keyword evidence="4" id="KW-0186">Copper</keyword>
<dbReference type="SMART" id="SM00412">
    <property type="entry name" value="Cu_FIST"/>
    <property type="match status" value="1"/>
</dbReference>
<evidence type="ECO:0000256" key="5">
    <source>
        <dbReference type="ARBA" id="ARBA00023015"/>
    </source>
</evidence>
<evidence type="ECO:0000256" key="8">
    <source>
        <dbReference type="SAM" id="Phobius"/>
    </source>
</evidence>
<evidence type="ECO:0000256" key="1">
    <source>
        <dbReference type="ARBA" id="ARBA00004123"/>
    </source>
</evidence>
<dbReference type="InterPro" id="IPR036395">
    <property type="entry name" value="Cu_fist_DNA-bd_dom_sf"/>
</dbReference>
<evidence type="ECO:0000256" key="7">
    <source>
        <dbReference type="ARBA" id="ARBA00023242"/>
    </source>
</evidence>
<keyword evidence="8" id="KW-0812">Transmembrane</keyword>
<dbReference type="InterPro" id="IPR051763">
    <property type="entry name" value="Copper_Homeo_Regul"/>
</dbReference>
<reference evidence="10 11" key="1">
    <citation type="submission" date="2024-04" db="EMBL/GenBank/DDBJ databases">
        <title>Symmetric and asymmetric DNA N6-adenine methylation regulates different biological responses in Mucorales.</title>
        <authorList>
            <consortium name="Lawrence Berkeley National Laboratory"/>
            <person name="Lax C."/>
            <person name="Mondo S.J."/>
            <person name="Osorio-Concepcion M."/>
            <person name="Muszewska A."/>
            <person name="Corrochano-Luque M."/>
            <person name="Gutierrez G."/>
            <person name="Riley R."/>
            <person name="Lipzen A."/>
            <person name="Guo J."/>
            <person name="Hundley H."/>
            <person name="Amirebrahimi M."/>
            <person name="Ng V."/>
            <person name="Lorenzo-Gutierrez D."/>
            <person name="Binder U."/>
            <person name="Yang J."/>
            <person name="Song Y."/>
            <person name="Canovas D."/>
            <person name="Navarro E."/>
            <person name="Freitag M."/>
            <person name="Gabaldon T."/>
            <person name="Grigoriev I.V."/>
            <person name="Corrochano L.M."/>
            <person name="Nicolas F.E."/>
            <person name="Garre V."/>
        </authorList>
    </citation>
    <scope>NUCLEOTIDE SEQUENCE [LARGE SCALE GENOMIC DNA]</scope>
    <source>
        <strain evidence="10 11">L51</strain>
    </source>
</reference>